<sequence>MMFRNHLVVTTAVAIASVKYINFDMPMWAIIGCVFLGSLLPDLDHPGSTIGRRVLFISLPLSGLFGHRQITHSIWPFVGVLCLFNINMPEGWLIVALIIGYFSHLLGDILSDSGIPLFWPLPSRVGIKLCTTGGFLEYIIAYGLLVVSIII</sequence>
<dbReference type="Pfam" id="PF04307">
    <property type="entry name" value="YdjM"/>
    <property type="match status" value="1"/>
</dbReference>
<gene>
    <name evidence="3" type="primary">ydjM_2</name>
    <name evidence="2" type="synonym">ydjM_1</name>
    <name evidence="2" type="ORF">NCTC10736_03812</name>
    <name evidence="3" type="ORF">NCTC10736_04137</name>
</gene>
<keyword evidence="1" id="KW-0472">Membrane</keyword>
<dbReference type="EMBL" id="UGYV01000002">
    <property type="protein sequence ID" value="SUJ05364.1"/>
    <property type="molecule type" value="Genomic_DNA"/>
</dbReference>
<dbReference type="RefSeq" id="WP_115407189.1">
    <property type="nucleotide sequence ID" value="NZ_UGYV01000002.1"/>
</dbReference>
<dbReference type="Proteomes" id="UP000255061">
    <property type="component" value="Unassembled WGS sequence"/>
</dbReference>
<feature type="transmembrane region" description="Helical" evidence="1">
    <location>
        <begin position="125"/>
        <end position="150"/>
    </location>
</feature>
<evidence type="ECO:0000313" key="2">
    <source>
        <dbReference type="EMBL" id="SUJ05364.1"/>
    </source>
</evidence>
<evidence type="ECO:0000256" key="1">
    <source>
        <dbReference type="SAM" id="Phobius"/>
    </source>
</evidence>
<organism evidence="3 4">
    <name type="scientific">Shewanella morhuae</name>
    <dbReference type="NCBI Taxonomy" id="365591"/>
    <lineage>
        <taxon>Bacteria</taxon>
        <taxon>Pseudomonadati</taxon>
        <taxon>Pseudomonadota</taxon>
        <taxon>Gammaproteobacteria</taxon>
        <taxon>Alteromonadales</taxon>
        <taxon>Shewanellaceae</taxon>
        <taxon>Shewanella</taxon>
    </lineage>
</organism>
<evidence type="ECO:0000313" key="4">
    <source>
        <dbReference type="Proteomes" id="UP000255061"/>
    </source>
</evidence>
<dbReference type="PANTHER" id="PTHR35531:SF1">
    <property type="entry name" value="INNER MEMBRANE PROTEIN YBCI-RELATED"/>
    <property type="match status" value="1"/>
</dbReference>
<dbReference type="AlphaFoldDB" id="A0A380C0M3"/>
<keyword evidence="1" id="KW-1133">Transmembrane helix</keyword>
<dbReference type="PIRSF" id="PIRSF030780">
    <property type="entry name" value="Md_memb_hyd_prd"/>
    <property type="match status" value="1"/>
</dbReference>
<evidence type="ECO:0000313" key="3">
    <source>
        <dbReference type="EMBL" id="SUJ10562.1"/>
    </source>
</evidence>
<feature type="transmembrane region" description="Helical" evidence="1">
    <location>
        <begin position="26"/>
        <end position="43"/>
    </location>
</feature>
<dbReference type="PANTHER" id="PTHR35531">
    <property type="entry name" value="INNER MEMBRANE PROTEIN YBCI-RELATED"/>
    <property type="match status" value="1"/>
</dbReference>
<protein>
    <submittedName>
        <fullName evidence="3">Inner membrane protein ydjM</fullName>
    </submittedName>
</protein>
<feature type="transmembrane region" description="Helical" evidence="1">
    <location>
        <begin position="74"/>
        <end position="105"/>
    </location>
</feature>
<reference evidence="3 4" key="1">
    <citation type="submission" date="2018-06" db="EMBL/GenBank/DDBJ databases">
        <authorList>
            <consortium name="Pathogen Informatics"/>
            <person name="Doyle S."/>
        </authorList>
    </citation>
    <scope>NUCLEOTIDE SEQUENCE [LARGE SCALE GENOMIC DNA]</scope>
    <source>
        <strain evidence="3 4">NCTC10736</strain>
    </source>
</reference>
<accession>A0A380C0M3</accession>
<name>A0A380C0M3_9GAMM</name>
<proteinExistence type="predicted"/>
<dbReference type="InterPro" id="IPR016956">
    <property type="entry name" value="YdjM"/>
</dbReference>
<dbReference type="EMBL" id="UGYV01000004">
    <property type="protein sequence ID" value="SUJ10562.1"/>
    <property type="molecule type" value="Genomic_DNA"/>
</dbReference>
<dbReference type="InterPro" id="IPR007404">
    <property type="entry name" value="YdjM-like"/>
</dbReference>
<keyword evidence="1" id="KW-0812">Transmembrane</keyword>